<dbReference type="AlphaFoldDB" id="A2DJ84"/>
<organism evidence="2 3">
    <name type="scientific">Trichomonas vaginalis (strain ATCC PRA-98 / G3)</name>
    <dbReference type="NCBI Taxonomy" id="412133"/>
    <lineage>
        <taxon>Eukaryota</taxon>
        <taxon>Metamonada</taxon>
        <taxon>Parabasalia</taxon>
        <taxon>Trichomonadida</taxon>
        <taxon>Trichomonadidae</taxon>
        <taxon>Trichomonas</taxon>
    </lineage>
</organism>
<keyword evidence="2" id="KW-0238">DNA-binding</keyword>
<dbReference type="Gene3D" id="1.10.246.220">
    <property type="match status" value="1"/>
</dbReference>
<evidence type="ECO:0000313" key="3">
    <source>
        <dbReference type="Proteomes" id="UP000001542"/>
    </source>
</evidence>
<dbReference type="SUPFAM" id="SSF46689">
    <property type="entry name" value="Homeodomain-like"/>
    <property type="match status" value="1"/>
</dbReference>
<dbReference type="GO" id="GO:0003677">
    <property type="term" value="F:DNA binding"/>
    <property type="evidence" value="ECO:0007669"/>
    <property type="project" value="UniProtKB-KW"/>
</dbReference>
<gene>
    <name evidence="2" type="ORF">TVAG_136020</name>
</gene>
<dbReference type="PROSITE" id="PS50090">
    <property type="entry name" value="MYB_LIKE"/>
    <property type="match status" value="1"/>
</dbReference>
<protein>
    <submittedName>
        <fullName evidence="2">Myb-like DNA-binding domain containing protein</fullName>
    </submittedName>
</protein>
<dbReference type="Proteomes" id="UP000001542">
    <property type="component" value="Unassembled WGS sequence"/>
</dbReference>
<accession>A2DJ84</accession>
<reference evidence="2" key="2">
    <citation type="journal article" date="2007" name="Science">
        <title>Draft genome sequence of the sexually transmitted pathogen Trichomonas vaginalis.</title>
        <authorList>
            <person name="Carlton J.M."/>
            <person name="Hirt R.P."/>
            <person name="Silva J.C."/>
            <person name="Delcher A.L."/>
            <person name="Schatz M."/>
            <person name="Zhao Q."/>
            <person name="Wortman J.R."/>
            <person name="Bidwell S.L."/>
            <person name="Alsmark U.C.M."/>
            <person name="Besteiro S."/>
            <person name="Sicheritz-Ponten T."/>
            <person name="Noel C.J."/>
            <person name="Dacks J.B."/>
            <person name="Foster P.G."/>
            <person name="Simillion C."/>
            <person name="Van de Peer Y."/>
            <person name="Miranda-Saavedra D."/>
            <person name="Barton G.J."/>
            <person name="Westrop G.D."/>
            <person name="Mueller S."/>
            <person name="Dessi D."/>
            <person name="Fiori P.L."/>
            <person name="Ren Q."/>
            <person name="Paulsen I."/>
            <person name="Zhang H."/>
            <person name="Bastida-Corcuera F.D."/>
            <person name="Simoes-Barbosa A."/>
            <person name="Brown M.T."/>
            <person name="Hayes R.D."/>
            <person name="Mukherjee M."/>
            <person name="Okumura C.Y."/>
            <person name="Schneider R."/>
            <person name="Smith A.J."/>
            <person name="Vanacova S."/>
            <person name="Villalvazo M."/>
            <person name="Haas B.J."/>
            <person name="Pertea M."/>
            <person name="Feldblyum T.V."/>
            <person name="Utterback T.R."/>
            <person name="Shu C.L."/>
            <person name="Osoegawa K."/>
            <person name="de Jong P.J."/>
            <person name="Hrdy I."/>
            <person name="Horvathova L."/>
            <person name="Zubacova Z."/>
            <person name="Dolezal P."/>
            <person name="Malik S.B."/>
            <person name="Logsdon J.M. Jr."/>
            <person name="Henze K."/>
            <person name="Gupta A."/>
            <person name="Wang C.C."/>
            <person name="Dunne R.L."/>
            <person name="Upcroft J.A."/>
            <person name="Upcroft P."/>
            <person name="White O."/>
            <person name="Salzberg S.L."/>
            <person name="Tang P."/>
            <person name="Chiu C.-H."/>
            <person name="Lee Y.-S."/>
            <person name="Embley T.M."/>
            <person name="Coombs G.H."/>
            <person name="Mottram J.C."/>
            <person name="Tachezy J."/>
            <person name="Fraser-Liggett C.M."/>
            <person name="Johnson P.J."/>
        </authorList>
    </citation>
    <scope>NUCLEOTIDE SEQUENCE [LARGE SCALE GENOMIC DNA]</scope>
    <source>
        <strain evidence="2">G3</strain>
    </source>
</reference>
<dbReference type="Pfam" id="PF00249">
    <property type="entry name" value="Myb_DNA-binding"/>
    <property type="match status" value="1"/>
</dbReference>
<dbReference type="SMR" id="A2DJ84"/>
<dbReference type="EMBL" id="DS113207">
    <property type="protein sequence ID" value="EAY19471.1"/>
    <property type="molecule type" value="Genomic_DNA"/>
</dbReference>
<dbReference type="InterPro" id="IPR001005">
    <property type="entry name" value="SANT/Myb"/>
</dbReference>
<dbReference type="SMART" id="SM00717">
    <property type="entry name" value="SANT"/>
    <property type="match status" value="1"/>
</dbReference>
<name>A2DJ84_TRIV3</name>
<sequence>MSEKSELETFYFAQSLEPQFLKYNEILSAYSLFIKLNSEKNQGINQTSKLIKGDLEVSQSSNNPWTSLELESLIQGINIYGIGNWGSIRKTFREIFNENQRTRDDLANKWYSLIRKSKYKRLDINEMAKGID</sequence>
<dbReference type="RefSeq" id="XP_001580457.1">
    <property type="nucleotide sequence ID" value="XM_001580407.1"/>
</dbReference>
<reference evidence="2" key="1">
    <citation type="submission" date="2006-10" db="EMBL/GenBank/DDBJ databases">
        <authorList>
            <person name="Amadeo P."/>
            <person name="Zhao Q."/>
            <person name="Wortman J."/>
            <person name="Fraser-Liggett C."/>
            <person name="Carlton J."/>
        </authorList>
    </citation>
    <scope>NUCLEOTIDE SEQUENCE</scope>
    <source>
        <strain evidence="2">G3</strain>
    </source>
</reference>
<keyword evidence="3" id="KW-1185">Reference proteome</keyword>
<feature type="domain" description="Myb-like" evidence="1">
    <location>
        <begin position="57"/>
        <end position="114"/>
    </location>
</feature>
<dbReference type="InParanoid" id="A2DJ84"/>
<dbReference type="CDD" id="cd11660">
    <property type="entry name" value="SANT_TRF"/>
    <property type="match status" value="1"/>
</dbReference>
<evidence type="ECO:0000259" key="1">
    <source>
        <dbReference type="PROSITE" id="PS50090"/>
    </source>
</evidence>
<dbReference type="InterPro" id="IPR009057">
    <property type="entry name" value="Homeodomain-like_sf"/>
</dbReference>
<proteinExistence type="predicted"/>
<evidence type="ECO:0000313" key="2">
    <source>
        <dbReference type="EMBL" id="EAY19471.1"/>
    </source>
</evidence>
<dbReference type="OrthoDB" id="608866at2759"/>
<dbReference type="KEGG" id="tva:5465004"/>
<dbReference type="VEuPathDB" id="TrichDB:TVAG_136020"/>
<dbReference type="VEuPathDB" id="TrichDB:TVAGG3_0544100"/>